<name>A0A077R7V0_9BASI</name>
<protein>
    <submittedName>
        <fullName evidence="2">Uncharacterized protein</fullName>
    </submittedName>
</protein>
<proteinExistence type="predicted"/>
<evidence type="ECO:0000256" key="1">
    <source>
        <dbReference type="SAM" id="MobiDB-lite"/>
    </source>
</evidence>
<sequence length="93" mass="10100">MTGSTGCSWAGWKEPLHKERPNGGREVENWSASSGAKHAEIEKMRRTQRAVKLINVGALLASTFDPAFCQVTRSEWSSSSVGCAASSRDKSML</sequence>
<dbReference type="AlphaFoldDB" id="A0A077R7V0"/>
<organism evidence="2">
    <name type="scientific">Melanopsichium pennsylvanicum 4</name>
    <dbReference type="NCBI Taxonomy" id="1398559"/>
    <lineage>
        <taxon>Eukaryota</taxon>
        <taxon>Fungi</taxon>
        <taxon>Dikarya</taxon>
        <taxon>Basidiomycota</taxon>
        <taxon>Ustilaginomycotina</taxon>
        <taxon>Ustilaginomycetes</taxon>
        <taxon>Ustilaginales</taxon>
        <taxon>Ustilaginaceae</taxon>
        <taxon>Melanopsichium</taxon>
    </lineage>
</organism>
<feature type="region of interest" description="Disordered" evidence="1">
    <location>
        <begin position="1"/>
        <end position="41"/>
    </location>
</feature>
<evidence type="ECO:0000313" key="2">
    <source>
        <dbReference type="EMBL" id="CDI55266.1"/>
    </source>
</evidence>
<reference evidence="2" key="1">
    <citation type="journal article" date="2014" name="Genome Biol. Evol.">
        <title>Gene Loss Rather Than Gene Gain Is Associated with a Host Jump from Monocots to Dicots in the Smut Fungus Melanopsichium pennsylvanicum.</title>
        <authorList>
            <person name="Sharma R."/>
            <person name="Mishra B."/>
            <person name="Runge F."/>
            <person name="Thines M."/>
        </authorList>
    </citation>
    <scope>NUCLEOTIDE SEQUENCE</scope>
    <source>
        <strain evidence="2">4</strain>
    </source>
</reference>
<accession>A0A077R7V0</accession>
<dbReference type="EMBL" id="HG529642">
    <property type="protein sequence ID" value="CDI55266.1"/>
    <property type="molecule type" value="Genomic_DNA"/>
</dbReference>
<feature type="compositionally biased region" description="Basic and acidic residues" evidence="1">
    <location>
        <begin position="14"/>
        <end position="28"/>
    </location>
</feature>